<organism evidence="3 4">
    <name type="scientific">Triparma retinervis</name>
    <dbReference type="NCBI Taxonomy" id="2557542"/>
    <lineage>
        <taxon>Eukaryota</taxon>
        <taxon>Sar</taxon>
        <taxon>Stramenopiles</taxon>
        <taxon>Ochrophyta</taxon>
        <taxon>Bolidophyceae</taxon>
        <taxon>Parmales</taxon>
        <taxon>Triparmaceae</taxon>
        <taxon>Triparma</taxon>
    </lineage>
</organism>
<reference evidence="3" key="1">
    <citation type="submission" date="2022-07" db="EMBL/GenBank/DDBJ databases">
        <title>Genome analysis of Parmales, a sister group of diatoms, reveals the evolutionary specialization of diatoms from phago-mixotrophs to photoautotrophs.</title>
        <authorList>
            <person name="Ban H."/>
            <person name="Sato S."/>
            <person name="Yoshikawa S."/>
            <person name="Kazumasa Y."/>
            <person name="Nakamura Y."/>
            <person name="Ichinomiya M."/>
            <person name="Saitoh K."/>
            <person name="Sato N."/>
            <person name="Blanc-Mathieu R."/>
            <person name="Endo H."/>
            <person name="Kuwata A."/>
            <person name="Ogata H."/>
        </authorList>
    </citation>
    <scope>NUCLEOTIDE SEQUENCE</scope>
</reference>
<name>A0A9W7E364_9STRA</name>
<evidence type="ECO:0000313" key="4">
    <source>
        <dbReference type="Proteomes" id="UP001165082"/>
    </source>
</evidence>
<evidence type="ECO:0000256" key="2">
    <source>
        <dbReference type="SAM" id="SignalP"/>
    </source>
</evidence>
<feature type="chain" id="PRO_5040751120" evidence="2">
    <location>
        <begin position="23"/>
        <end position="409"/>
    </location>
</feature>
<accession>A0A9W7E364</accession>
<keyword evidence="1" id="KW-1133">Transmembrane helix</keyword>
<proteinExistence type="predicted"/>
<evidence type="ECO:0000313" key="3">
    <source>
        <dbReference type="EMBL" id="GMH64457.1"/>
    </source>
</evidence>
<feature type="signal peptide" evidence="2">
    <location>
        <begin position="1"/>
        <end position="22"/>
    </location>
</feature>
<evidence type="ECO:0000256" key="1">
    <source>
        <dbReference type="SAM" id="Phobius"/>
    </source>
</evidence>
<dbReference type="OrthoDB" id="193774at2759"/>
<feature type="transmembrane region" description="Helical" evidence="1">
    <location>
        <begin position="356"/>
        <end position="377"/>
    </location>
</feature>
<keyword evidence="1" id="KW-0812">Transmembrane</keyword>
<dbReference type="AlphaFoldDB" id="A0A9W7E364"/>
<dbReference type="EMBL" id="BRXZ01001177">
    <property type="protein sequence ID" value="GMH64457.1"/>
    <property type="molecule type" value="Genomic_DNA"/>
</dbReference>
<comment type="caution">
    <text evidence="3">The sequence shown here is derived from an EMBL/GenBank/DDBJ whole genome shotgun (WGS) entry which is preliminary data.</text>
</comment>
<keyword evidence="1" id="KW-0472">Membrane</keyword>
<dbReference type="Proteomes" id="UP001165082">
    <property type="component" value="Unassembled WGS sequence"/>
</dbReference>
<protein>
    <submittedName>
        <fullName evidence="3">Uncharacterized protein</fullName>
    </submittedName>
</protein>
<keyword evidence="4" id="KW-1185">Reference proteome</keyword>
<keyword evidence="2" id="KW-0732">Signal</keyword>
<sequence>MKLSSSSLLLGVVLASAPAASANNLRSLATSGTCTYIDSFGSDLCEHGNKDSWLPDWLEAGVDQAACIGFAEAGCSWDAARGKCSQDPTNCIGADEDACNGLAAKGCFWKEDGACDPHDAMKCTATGTDFYQCTHTAWSDLISEVLDKVDPFDPSTWNINSIVADFVDRMKNGCVSKYLECFFLTECGSPQLVVAGICEDTLLKICEELGTSSSNCPVSWCDVGVTQGSSLIEVVLDFASDLELDDFFDAAKIDELKQTIEYIIGGKFDLDWIDFDKDTGKISITVPPNSIISQAEFDDIIEKLTNMLTGTSGSSMSNGFNVQTVSVTSKMATIDSSQAAWEGKKAESEGMSAVQMAGIAAACVVVVAAVVGGVMWGRGKGGNKAPKQYGGKKGGKNVMKGKMNMNQFV</sequence>
<gene>
    <name evidence="3" type="ORF">TrRE_jg10206</name>
</gene>